<dbReference type="EMBL" id="CP046401">
    <property type="protein sequence ID" value="QGY43469.1"/>
    <property type="molecule type" value="Genomic_DNA"/>
</dbReference>
<keyword evidence="4" id="KW-1185">Reference proteome</keyword>
<dbReference type="PANTHER" id="PTHR43818:SF10">
    <property type="entry name" value="NADH-DEPENDENT DEHYDROGENASE-RELATED"/>
    <property type="match status" value="1"/>
</dbReference>
<dbReference type="InterPro" id="IPR000683">
    <property type="entry name" value="Gfo/Idh/MocA-like_OxRdtase_N"/>
</dbReference>
<dbReference type="Gene3D" id="3.30.360.10">
    <property type="entry name" value="Dihydrodipicolinate Reductase, domain 2"/>
    <property type="match status" value="1"/>
</dbReference>
<dbReference type="Pfam" id="PF01408">
    <property type="entry name" value="GFO_IDH_MocA"/>
    <property type="match status" value="1"/>
</dbReference>
<dbReference type="AlphaFoldDB" id="A0A6I6JQN7"/>
<proteinExistence type="predicted"/>
<dbReference type="InterPro" id="IPR043906">
    <property type="entry name" value="Gfo/Idh/MocA_OxRdtase_bact_C"/>
</dbReference>
<accession>A0A6I6JQN7</accession>
<organism evidence="3 4">
    <name type="scientific">Maribellus comscasis</name>
    <dbReference type="NCBI Taxonomy" id="2681766"/>
    <lineage>
        <taxon>Bacteria</taxon>
        <taxon>Pseudomonadati</taxon>
        <taxon>Bacteroidota</taxon>
        <taxon>Bacteroidia</taxon>
        <taxon>Marinilabiliales</taxon>
        <taxon>Prolixibacteraceae</taxon>
        <taxon>Maribellus</taxon>
    </lineage>
</organism>
<dbReference type="InterPro" id="IPR050463">
    <property type="entry name" value="Gfo/Idh/MocA_oxidrdct_glycsds"/>
</dbReference>
<evidence type="ECO:0000259" key="1">
    <source>
        <dbReference type="Pfam" id="PF01408"/>
    </source>
</evidence>
<evidence type="ECO:0000313" key="3">
    <source>
        <dbReference type="EMBL" id="QGY43469.1"/>
    </source>
</evidence>
<dbReference type="PANTHER" id="PTHR43818">
    <property type="entry name" value="BCDNA.GH03377"/>
    <property type="match status" value="1"/>
</dbReference>
<name>A0A6I6JQN7_9BACT</name>
<dbReference type="Proteomes" id="UP000428260">
    <property type="component" value="Chromosome"/>
</dbReference>
<feature type="domain" description="Gfo/Idh/MocA-like oxidoreductase bacterial type C-terminal" evidence="2">
    <location>
        <begin position="216"/>
        <end position="305"/>
    </location>
</feature>
<gene>
    <name evidence="3" type="ORF">GM418_07290</name>
</gene>
<evidence type="ECO:0000259" key="2">
    <source>
        <dbReference type="Pfam" id="PF19051"/>
    </source>
</evidence>
<dbReference type="Gene3D" id="3.40.50.720">
    <property type="entry name" value="NAD(P)-binding Rossmann-like Domain"/>
    <property type="match status" value="1"/>
</dbReference>
<evidence type="ECO:0000313" key="4">
    <source>
        <dbReference type="Proteomes" id="UP000428260"/>
    </source>
</evidence>
<dbReference type="InterPro" id="IPR036291">
    <property type="entry name" value="NAD(P)-bd_dom_sf"/>
</dbReference>
<sequence length="454" mass="50797">MKHKNIQPNLERRKFLKNGAISTAAFTIIPRFVLGGNGYTPPSEKLNIACVGVGGKGRVDVDGVSSENIVALCDVDQKRASENRGELKSAYAAFPSARKYVDFREMLEKETDIDAVTISTPDHMHAIVTMEAMKKGKHVYTQKPLTRTIGESKKVVSFAREAGIVSQMGNQGHANEGPRILNELIWQGAIGNVKEVHCWTNRPVWAQGIAERPKDMPPIPPTLNWDLWVGPSKYRTYHPDYMPFSWRAWWDFGVGALGDMGCHLMDYPFWALKLTSPISIEGYSSPVYEETAPQASLITYKFISGLDGSNVDVVWYDGGLKPNMPKGIENHIDLWESIGGVIFVGDEGVLVYGHHQPKPVLLINGKEKDFGTPKEIIPRSPGHYIEWINEIKGNKNRALSNFDYAGPLNEAVLLGNVAIRTGEKLIWDSDNMKVTNIPEANKYLWEDYRTGWEL</sequence>
<protein>
    <submittedName>
        <fullName evidence="3">Gfo/Idh/MocA family oxidoreductase</fullName>
    </submittedName>
</protein>
<dbReference type="SUPFAM" id="SSF51735">
    <property type="entry name" value="NAD(P)-binding Rossmann-fold domains"/>
    <property type="match status" value="1"/>
</dbReference>
<dbReference type="RefSeq" id="WP_158864632.1">
    <property type="nucleotide sequence ID" value="NZ_CP046401.1"/>
</dbReference>
<reference evidence="3 4" key="1">
    <citation type="submission" date="2019-11" db="EMBL/GenBank/DDBJ databases">
        <authorList>
            <person name="Zheng R.K."/>
            <person name="Sun C.M."/>
        </authorList>
    </citation>
    <scope>NUCLEOTIDE SEQUENCE [LARGE SCALE GENOMIC DNA]</scope>
    <source>
        <strain evidence="3 4">WC007</strain>
    </source>
</reference>
<feature type="domain" description="Gfo/Idh/MocA-like oxidoreductase N-terminal" evidence="1">
    <location>
        <begin position="47"/>
        <end position="168"/>
    </location>
</feature>
<dbReference type="SUPFAM" id="SSF55347">
    <property type="entry name" value="Glyceraldehyde-3-phosphate dehydrogenase-like, C-terminal domain"/>
    <property type="match status" value="1"/>
</dbReference>
<dbReference type="GO" id="GO:0000166">
    <property type="term" value="F:nucleotide binding"/>
    <property type="evidence" value="ECO:0007669"/>
    <property type="project" value="InterPro"/>
</dbReference>
<dbReference type="KEGG" id="mcos:GM418_07290"/>
<dbReference type="Pfam" id="PF19051">
    <property type="entry name" value="GFO_IDH_MocA_C2"/>
    <property type="match status" value="1"/>
</dbReference>